<dbReference type="InterPro" id="IPR000424">
    <property type="entry name" value="Primosome_PriB/ssb"/>
</dbReference>
<dbReference type="Pfam" id="PF00436">
    <property type="entry name" value="SSB"/>
    <property type="match status" value="1"/>
</dbReference>
<feature type="compositionally biased region" description="Low complexity" evidence="3">
    <location>
        <begin position="125"/>
        <end position="138"/>
    </location>
</feature>
<dbReference type="SUPFAM" id="SSF50249">
    <property type="entry name" value="Nucleic acid-binding proteins"/>
    <property type="match status" value="1"/>
</dbReference>
<reference evidence="4 5" key="1">
    <citation type="submission" date="2021-01" db="EMBL/GenBank/DDBJ databases">
        <title>Whole genome shotgun sequence of Microbispora corallina NBRC 16416.</title>
        <authorList>
            <person name="Komaki H."/>
            <person name="Tamura T."/>
        </authorList>
    </citation>
    <scope>NUCLEOTIDE SEQUENCE [LARGE SCALE GENOMIC DNA]</scope>
    <source>
        <strain evidence="4 5">NBRC 16416</strain>
    </source>
</reference>
<gene>
    <name evidence="4" type="ORF">Mco01_52620</name>
</gene>
<evidence type="ECO:0008006" key="6">
    <source>
        <dbReference type="Google" id="ProtNLM"/>
    </source>
</evidence>
<dbReference type="Proteomes" id="UP000603904">
    <property type="component" value="Unassembled WGS sequence"/>
</dbReference>
<keyword evidence="5" id="KW-1185">Reference proteome</keyword>
<protein>
    <recommendedName>
        <fullName evidence="6">Single-stranded DNA-binding protein</fullName>
    </recommendedName>
</protein>
<evidence type="ECO:0000256" key="2">
    <source>
        <dbReference type="PROSITE-ProRule" id="PRU00252"/>
    </source>
</evidence>
<dbReference type="RefSeq" id="WP_204059492.1">
    <property type="nucleotide sequence ID" value="NZ_BAAAGP010000034.1"/>
</dbReference>
<organism evidence="4 5">
    <name type="scientific">Microbispora corallina</name>
    <dbReference type="NCBI Taxonomy" id="83302"/>
    <lineage>
        <taxon>Bacteria</taxon>
        <taxon>Bacillati</taxon>
        <taxon>Actinomycetota</taxon>
        <taxon>Actinomycetes</taxon>
        <taxon>Streptosporangiales</taxon>
        <taxon>Streptosporangiaceae</taxon>
        <taxon>Microbispora</taxon>
    </lineage>
</organism>
<dbReference type="PROSITE" id="PS50935">
    <property type="entry name" value="SSB"/>
    <property type="match status" value="1"/>
</dbReference>
<comment type="caution">
    <text evidence="4">The sequence shown here is derived from an EMBL/GenBank/DDBJ whole genome shotgun (WGS) entry which is preliminary data.</text>
</comment>
<keyword evidence="1 2" id="KW-0238">DNA-binding</keyword>
<accession>A0ABQ4G5E7</accession>
<proteinExistence type="predicted"/>
<dbReference type="InterPro" id="IPR012340">
    <property type="entry name" value="NA-bd_OB-fold"/>
</dbReference>
<sequence length="165" mass="18466">MHRNEVVLVGRLSMRPLHRELPSGTLLTQWRLAVRRPAGRPGHQRSDAIECATFDDGVREMLLGWELDDVVQVEGAMRRRWWRGGSRYEVEVSTARRLHAAARTPPGETVKPGADRTAEVVPVVPFVPAEPAEPADVQAPRRPERDEDLEVSRIANAPTPDEDEG</sequence>
<evidence type="ECO:0000313" key="5">
    <source>
        <dbReference type="Proteomes" id="UP000603904"/>
    </source>
</evidence>
<evidence type="ECO:0000256" key="3">
    <source>
        <dbReference type="SAM" id="MobiDB-lite"/>
    </source>
</evidence>
<evidence type="ECO:0000256" key="1">
    <source>
        <dbReference type="ARBA" id="ARBA00023125"/>
    </source>
</evidence>
<feature type="region of interest" description="Disordered" evidence="3">
    <location>
        <begin position="125"/>
        <end position="165"/>
    </location>
</feature>
<dbReference type="Gene3D" id="2.40.50.140">
    <property type="entry name" value="Nucleic acid-binding proteins"/>
    <property type="match status" value="1"/>
</dbReference>
<dbReference type="EMBL" id="BOOC01000029">
    <property type="protein sequence ID" value="GIH42262.1"/>
    <property type="molecule type" value="Genomic_DNA"/>
</dbReference>
<evidence type="ECO:0000313" key="4">
    <source>
        <dbReference type="EMBL" id="GIH42262.1"/>
    </source>
</evidence>
<name>A0ABQ4G5E7_9ACTN</name>